<dbReference type="SUPFAM" id="SSF63380">
    <property type="entry name" value="Riboflavin synthase domain-like"/>
    <property type="match status" value="1"/>
</dbReference>
<dbReference type="PANTHER" id="PTHR30212">
    <property type="entry name" value="PROTEIN YIIM"/>
    <property type="match status" value="1"/>
</dbReference>
<feature type="domain" description="2Fe-2S ferredoxin-type" evidence="1">
    <location>
        <begin position="456"/>
        <end position="531"/>
    </location>
</feature>
<dbReference type="InterPro" id="IPR001041">
    <property type="entry name" value="2Fe-2S_ferredoxin-type"/>
</dbReference>
<dbReference type="Gene3D" id="2.40.33.20">
    <property type="entry name" value="PK beta-barrel domain-like"/>
    <property type="match status" value="1"/>
</dbReference>
<dbReference type="InterPro" id="IPR011037">
    <property type="entry name" value="Pyrv_Knase-like_insert_dom_sf"/>
</dbReference>
<dbReference type="InterPro" id="IPR012675">
    <property type="entry name" value="Beta-grasp_dom_sf"/>
</dbReference>
<dbReference type="SUPFAM" id="SSF52343">
    <property type="entry name" value="Ferredoxin reductase-like, C-terminal NADP-linked domain"/>
    <property type="match status" value="1"/>
</dbReference>
<comment type="caution">
    <text evidence="4">The sequence shown here is derived from an EMBL/GenBank/DDBJ whole genome shotgun (WGS) entry which is preliminary data.</text>
</comment>
<dbReference type="GO" id="GO:0016491">
    <property type="term" value="F:oxidoreductase activity"/>
    <property type="evidence" value="ECO:0007669"/>
    <property type="project" value="InterPro"/>
</dbReference>
<evidence type="ECO:0000313" key="5">
    <source>
        <dbReference type="Proteomes" id="UP000021053"/>
    </source>
</evidence>
<dbReference type="SUPFAM" id="SSF50800">
    <property type="entry name" value="PK beta-barrel domain-like"/>
    <property type="match status" value="1"/>
</dbReference>
<dbReference type="InterPro" id="IPR039261">
    <property type="entry name" value="FNR_nucleotide-bd"/>
</dbReference>
<sequence length="531" mass="57549">MKVLGCNAGKVRTQRIDGEEVRTAYLKSPVAAPWTITAAGADGDEVAVHTNHLYAIDRESYGHWGYASAEDGLFAENLTLDVLDQSALRVGDRFRVGTAVVVVTGPRIPCWKLTWRLGRPKTFMREFRLSGRSGAYFNVVSPGVVEPGDPLVPVSGDPGAPTVAELSRLCDSGTAITAADREVIDRALACPDLSDGVRGTLTLKMANLARDAAADGWRGWRRFTVDEVVPETPDVNSYVLRPVDAGALPGFRAGQHVVVRVGDVVRTWSLSAYGTDHYRITVKRRGAGSTALAAASTVDLRSPAGRFHLDRGSFRPVVLVASGIGITPMIAMIQAHLDRNGFVPPLWLLYRTRAERTAFGAYLDQLFARHEHLHLRYFHAPLTAERVVEVMRGNYLPGAGDVPWFESDVYVCGSLAFTTEVRDGLIALGANPDLVFAEDFVAAASPPAGPRRRTDAIVRFGGHEVRWPADREQTLLELAEAAGLDRPSDCRAGTCRTCEARVLEGAVDGPVVGDRALLCVSYPLTERVAVE</sequence>
<dbReference type="EMBL" id="JFBT01000001">
    <property type="protein sequence ID" value="EXG82866.1"/>
    <property type="molecule type" value="Genomic_DNA"/>
</dbReference>
<evidence type="ECO:0000259" key="3">
    <source>
        <dbReference type="PROSITE" id="PS51384"/>
    </source>
</evidence>
<feature type="domain" description="FAD-binding FR-type" evidence="3">
    <location>
        <begin position="218"/>
        <end position="317"/>
    </location>
</feature>
<dbReference type="Pfam" id="PF03473">
    <property type="entry name" value="MOSC"/>
    <property type="match status" value="1"/>
</dbReference>
<dbReference type="Pfam" id="PF00175">
    <property type="entry name" value="NAD_binding_1"/>
    <property type="match status" value="1"/>
</dbReference>
<evidence type="ECO:0000259" key="2">
    <source>
        <dbReference type="PROSITE" id="PS51340"/>
    </source>
</evidence>
<dbReference type="Pfam" id="PF00111">
    <property type="entry name" value="Fer2"/>
    <property type="match status" value="1"/>
</dbReference>
<dbReference type="GO" id="GO:0030170">
    <property type="term" value="F:pyridoxal phosphate binding"/>
    <property type="evidence" value="ECO:0007669"/>
    <property type="project" value="InterPro"/>
</dbReference>
<proteinExistence type="predicted"/>
<dbReference type="AlphaFoldDB" id="A0A011ALQ6"/>
<dbReference type="InterPro" id="IPR001433">
    <property type="entry name" value="OxRdtase_FAD/NAD-bd"/>
</dbReference>
<reference evidence="4 5" key="1">
    <citation type="submission" date="2013-07" db="EMBL/GenBank/DDBJ databases">
        <authorList>
            <consortium name="DOE Joint Genome Institute"/>
            <person name="Eisen J."/>
            <person name="Huntemann M."/>
            <person name="Han J."/>
            <person name="Chen A."/>
            <person name="Kyrpides N."/>
            <person name="Mavromatis K."/>
            <person name="Markowitz V."/>
            <person name="Palaniappan K."/>
            <person name="Ivanova N."/>
            <person name="Schaumberg A."/>
            <person name="Pati A."/>
            <person name="Liolios K."/>
            <person name="Nordberg H.P."/>
            <person name="Cantor M.N."/>
            <person name="Hua S.X."/>
            <person name="Woyke T."/>
        </authorList>
    </citation>
    <scope>NUCLEOTIDE SEQUENCE [LARGE SCALE GENOMIC DNA]</scope>
    <source>
        <strain evidence="4 5">DSM 44712</strain>
    </source>
</reference>
<dbReference type="InterPro" id="IPR005302">
    <property type="entry name" value="MoCF_Sase_C"/>
</dbReference>
<feature type="domain" description="MOSC" evidence="2">
    <location>
        <begin position="14"/>
        <end position="154"/>
    </location>
</feature>
<dbReference type="Gene3D" id="2.40.30.10">
    <property type="entry name" value="Translation factors"/>
    <property type="match status" value="1"/>
</dbReference>
<dbReference type="Gene3D" id="3.40.50.80">
    <property type="entry name" value="Nucleotide-binding domain of ferredoxin-NADP reductase (FNR) module"/>
    <property type="match status" value="1"/>
</dbReference>
<keyword evidence="5" id="KW-1185">Reference proteome</keyword>
<dbReference type="HOGENOM" id="CLU_033218_0_0_11"/>
<evidence type="ECO:0000259" key="1">
    <source>
        <dbReference type="PROSITE" id="PS51085"/>
    </source>
</evidence>
<dbReference type="InterPro" id="IPR017927">
    <property type="entry name" value="FAD-bd_FR_type"/>
</dbReference>
<dbReference type="InterPro" id="IPR036010">
    <property type="entry name" value="2Fe-2S_ferredoxin-like_sf"/>
</dbReference>
<dbReference type="RefSeq" id="WP_035852884.1">
    <property type="nucleotide sequence ID" value="NZ_KK073874.1"/>
</dbReference>
<dbReference type="PROSITE" id="PS51340">
    <property type="entry name" value="MOSC"/>
    <property type="match status" value="1"/>
</dbReference>
<evidence type="ECO:0000313" key="4">
    <source>
        <dbReference type="EMBL" id="EXG82866.1"/>
    </source>
</evidence>
<organism evidence="4 5">
    <name type="scientific">Cryptosporangium arvum DSM 44712</name>
    <dbReference type="NCBI Taxonomy" id="927661"/>
    <lineage>
        <taxon>Bacteria</taxon>
        <taxon>Bacillati</taxon>
        <taxon>Actinomycetota</taxon>
        <taxon>Actinomycetes</taxon>
        <taxon>Cryptosporangiales</taxon>
        <taxon>Cryptosporangiaceae</taxon>
        <taxon>Cryptosporangium</taxon>
    </lineage>
</organism>
<dbReference type="CDD" id="cd00207">
    <property type="entry name" value="fer2"/>
    <property type="match status" value="1"/>
</dbReference>
<gene>
    <name evidence="4" type="ORF">CryarDRAFT_4068</name>
</gene>
<dbReference type="InterPro" id="IPR017938">
    <property type="entry name" value="Riboflavin_synthase-like_b-brl"/>
</dbReference>
<dbReference type="GO" id="GO:0051536">
    <property type="term" value="F:iron-sulfur cluster binding"/>
    <property type="evidence" value="ECO:0007669"/>
    <property type="project" value="InterPro"/>
</dbReference>
<dbReference type="Gene3D" id="3.10.20.30">
    <property type="match status" value="1"/>
</dbReference>
<name>A0A011ALQ6_9ACTN</name>
<dbReference type="PATRIC" id="fig|927661.3.peg.4042"/>
<dbReference type="SUPFAM" id="SSF54292">
    <property type="entry name" value="2Fe-2S ferredoxin-like"/>
    <property type="match status" value="1"/>
</dbReference>
<dbReference type="GO" id="GO:0030151">
    <property type="term" value="F:molybdenum ion binding"/>
    <property type="evidence" value="ECO:0007669"/>
    <property type="project" value="InterPro"/>
</dbReference>
<dbReference type="OrthoDB" id="9801223at2"/>
<dbReference type="InterPro" id="IPR052353">
    <property type="entry name" value="Benzoxazolinone_Detox_Enz"/>
</dbReference>
<dbReference type="Proteomes" id="UP000021053">
    <property type="component" value="Unassembled WGS sequence"/>
</dbReference>
<dbReference type="PROSITE" id="PS51384">
    <property type="entry name" value="FAD_FR"/>
    <property type="match status" value="1"/>
</dbReference>
<protein>
    <submittedName>
        <fullName evidence="4">Flavodoxin reductase family protein</fullName>
    </submittedName>
</protein>
<dbReference type="PANTHER" id="PTHR30212:SF2">
    <property type="entry name" value="PROTEIN YIIM"/>
    <property type="match status" value="1"/>
</dbReference>
<dbReference type="PROSITE" id="PS51085">
    <property type="entry name" value="2FE2S_FER_2"/>
    <property type="match status" value="1"/>
</dbReference>
<accession>A0A011ALQ6</accession>